<keyword evidence="6" id="KW-1185">Reference proteome</keyword>
<gene>
    <name evidence="5" type="ORF">SNE25_04165</name>
</gene>
<keyword evidence="2" id="KW-0560">Oxidoreductase</keyword>
<evidence type="ECO:0000313" key="5">
    <source>
        <dbReference type="EMBL" id="WPU94714.1"/>
    </source>
</evidence>
<dbReference type="PANTHER" id="PTHR44196:SF1">
    <property type="entry name" value="DEHYDROGENASE_REDUCTASE SDR FAMILY MEMBER 7B"/>
    <property type="match status" value="1"/>
</dbReference>
<proteinExistence type="inferred from homology"/>
<evidence type="ECO:0000313" key="6">
    <source>
        <dbReference type="Proteomes" id="UP001324380"/>
    </source>
</evidence>
<dbReference type="SUPFAM" id="SSF51735">
    <property type="entry name" value="NAD(P)-binding Rossmann-fold domains"/>
    <property type="match status" value="1"/>
</dbReference>
<dbReference type="EMBL" id="CP139558">
    <property type="protein sequence ID" value="WPU94714.1"/>
    <property type="molecule type" value="Genomic_DNA"/>
</dbReference>
<dbReference type="PROSITE" id="PS00061">
    <property type="entry name" value="ADH_SHORT"/>
    <property type="match status" value="1"/>
</dbReference>
<dbReference type="Pfam" id="PF00106">
    <property type="entry name" value="adh_short"/>
    <property type="match status" value="1"/>
</dbReference>
<dbReference type="PRINTS" id="PR00080">
    <property type="entry name" value="SDRFAMILY"/>
</dbReference>
<comment type="similarity">
    <text evidence="1 3">Belongs to the short-chain dehydrogenases/reductases (SDR) family.</text>
</comment>
<dbReference type="Gene3D" id="3.40.50.720">
    <property type="entry name" value="NAD(P)-binding Rossmann-like Domain"/>
    <property type="match status" value="1"/>
</dbReference>
<evidence type="ECO:0000256" key="1">
    <source>
        <dbReference type="ARBA" id="ARBA00006484"/>
    </source>
</evidence>
<organism evidence="5 6">
    <name type="scientific">Mucilaginibacter sabulilitoris</name>
    <dbReference type="NCBI Taxonomy" id="1173583"/>
    <lineage>
        <taxon>Bacteria</taxon>
        <taxon>Pseudomonadati</taxon>
        <taxon>Bacteroidota</taxon>
        <taxon>Sphingobacteriia</taxon>
        <taxon>Sphingobacteriales</taxon>
        <taxon>Sphingobacteriaceae</taxon>
        <taxon>Mucilaginibacter</taxon>
    </lineage>
</organism>
<evidence type="ECO:0000259" key="4">
    <source>
        <dbReference type="SMART" id="SM00822"/>
    </source>
</evidence>
<evidence type="ECO:0000256" key="2">
    <source>
        <dbReference type="ARBA" id="ARBA00023002"/>
    </source>
</evidence>
<dbReference type="RefSeq" id="WP_321563830.1">
    <property type="nucleotide sequence ID" value="NZ_CP139558.1"/>
</dbReference>
<dbReference type="InterPro" id="IPR057326">
    <property type="entry name" value="KR_dom"/>
</dbReference>
<dbReference type="InterPro" id="IPR002347">
    <property type="entry name" value="SDR_fam"/>
</dbReference>
<dbReference type="InterPro" id="IPR020904">
    <property type="entry name" value="Sc_DH/Rdtase_CS"/>
</dbReference>
<dbReference type="SMART" id="SM00822">
    <property type="entry name" value="PKS_KR"/>
    <property type="match status" value="1"/>
</dbReference>
<dbReference type="Proteomes" id="UP001324380">
    <property type="component" value="Chromosome"/>
</dbReference>
<dbReference type="CDD" id="cd05233">
    <property type="entry name" value="SDR_c"/>
    <property type="match status" value="1"/>
</dbReference>
<dbReference type="PRINTS" id="PR00081">
    <property type="entry name" value="GDHRDH"/>
</dbReference>
<dbReference type="InterPro" id="IPR036291">
    <property type="entry name" value="NAD(P)-bd_dom_sf"/>
</dbReference>
<dbReference type="PANTHER" id="PTHR44196">
    <property type="entry name" value="DEHYDROGENASE/REDUCTASE SDR FAMILY MEMBER 7B"/>
    <property type="match status" value="1"/>
</dbReference>
<sequence length="262" mass="28535">MNLNDKKVLITGGSSGIGRAIVDALYQSGTRSFAVAGRDEAKLNQLAKDYPEASFLYLHGNVGNPTDVMAFIKKVDQEWAGLDILINNAGVVSAGPLEDISDEDIIAQIDINLTGLILLTKHALPLLKKSTEAAIINVSSGLGVIGLPFYATYAAAKAGTVNFSEALRRELRDFPIHVMTVYPTATDTPMMKTANTSNMDTPEAVAESTIRGLLAGEIDVFRGGTQMLENRKLNFEHPLEYDEKVKGMYWAMKERASKHRSM</sequence>
<name>A0ABZ0TSF9_9SPHI</name>
<reference evidence="5 6" key="1">
    <citation type="submission" date="2023-11" db="EMBL/GenBank/DDBJ databases">
        <title>Analysis of the Genomes of Mucilaginibacter gossypii cycad 4 and M. sabulilitoris SNA2: microbes with the potential for plant growth promotion.</title>
        <authorList>
            <person name="Hirsch A.M."/>
            <person name="Humm E."/>
            <person name="Rubbi M."/>
            <person name="Del Vecchio G."/>
            <person name="Ha S.M."/>
            <person name="Pellegrini M."/>
            <person name="Gunsalus R.P."/>
        </authorList>
    </citation>
    <scope>NUCLEOTIDE SEQUENCE [LARGE SCALE GENOMIC DNA]</scope>
    <source>
        <strain evidence="5 6">SNA2</strain>
    </source>
</reference>
<evidence type="ECO:0000256" key="3">
    <source>
        <dbReference type="RuleBase" id="RU000363"/>
    </source>
</evidence>
<accession>A0ABZ0TSF9</accession>
<feature type="domain" description="Ketoreductase" evidence="4">
    <location>
        <begin position="6"/>
        <end position="188"/>
    </location>
</feature>
<protein>
    <submittedName>
        <fullName evidence="5">SDR family NAD(P)-dependent oxidoreductase</fullName>
    </submittedName>
</protein>